<dbReference type="Pfam" id="PF01643">
    <property type="entry name" value="Acyl-ACP_TE"/>
    <property type="match status" value="1"/>
</dbReference>
<dbReference type="Proteomes" id="UP000367750">
    <property type="component" value="Unassembled WGS sequence"/>
</dbReference>
<evidence type="ECO:0000313" key="3">
    <source>
        <dbReference type="EMBL" id="KAA9005102.1"/>
    </source>
</evidence>
<gene>
    <name evidence="3" type="ORF">F4V43_08895</name>
</gene>
<proteinExistence type="predicted"/>
<feature type="domain" description="Acyl-ACP thioesterase N-terminal hotdog" evidence="1">
    <location>
        <begin position="5"/>
        <end position="135"/>
    </location>
</feature>
<dbReference type="RefSeq" id="WP_150457898.1">
    <property type="nucleotide sequence ID" value="NZ_VYKK01000010.1"/>
</dbReference>
<dbReference type="InterPro" id="IPR029069">
    <property type="entry name" value="HotDog_dom_sf"/>
</dbReference>
<dbReference type="EMBL" id="VYKK01000010">
    <property type="protein sequence ID" value="KAA9005102.1"/>
    <property type="molecule type" value="Genomic_DNA"/>
</dbReference>
<reference evidence="3 4" key="1">
    <citation type="submission" date="2019-09" db="EMBL/GenBank/DDBJ databases">
        <title>Bacillus ochoae sp. nov., Paenibacillus whitsoniae sp. nov., Paenibacillus spiritus sp. nov. Isolated from the Mars Exploration Rover during spacecraft assembly.</title>
        <authorList>
            <person name="Seuylemezian A."/>
            <person name="Vaishampayan P."/>
        </authorList>
    </citation>
    <scope>NUCLEOTIDE SEQUENCE [LARGE SCALE GENOMIC DNA]</scope>
    <source>
        <strain evidence="3 4">MER_111</strain>
    </source>
</reference>
<evidence type="ECO:0000259" key="2">
    <source>
        <dbReference type="Pfam" id="PF20791"/>
    </source>
</evidence>
<dbReference type="Gene3D" id="3.10.129.10">
    <property type="entry name" value="Hotdog Thioesterase"/>
    <property type="match status" value="2"/>
</dbReference>
<feature type="domain" description="Acyl-ACP thioesterase-like C-terminal" evidence="2">
    <location>
        <begin position="168"/>
        <end position="228"/>
    </location>
</feature>
<comment type="caution">
    <text evidence="3">The sequence shown here is derived from an EMBL/GenBank/DDBJ whole genome shotgun (WGS) entry which is preliminary data.</text>
</comment>
<organism evidence="3 4">
    <name type="scientific">Paenibacillus spiritus</name>
    <dbReference type="NCBI Taxonomy" id="2496557"/>
    <lineage>
        <taxon>Bacteria</taxon>
        <taxon>Bacillati</taxon>
        <taxon>Bacillota</taxon>
        <taxon>Bacilli</taxon>
        <taxon>Bacillales</taxon>
        <taxon>Paenibacillaceae</taxon>
        <taxon>Paenibacillus</taxon>
    </lineage>
</organism>
<protein>
    <submittedName>
        <fullName evidence="3">Acyl-ACP thioesterase</fullName>
    </submittedName>
</protein>
<name>A0A5J5GBA4_9BACL</name>
<dbReference type="OrthoDB" id="9801517at2"/>
<evidence type="ECO:0000259" key="1">
    <source>
        <dbReference type="Pfam" id="PF01643"/>
    </source>
</evidence>
<dbReference type="SUPFAM" id="SSF54637">
    <property type="entry name" value="Thioesterase/thiol ester dehydrase-isomerase"/>
    <property type="match status" value="2"/>
</dbReference>
<accession>A0A5J5GBA4</accession>
<sequence length="273" mass="30836">MSQSGKIYEGKYTVHSSDTDFRSKGKLSFLLDIMQRAADSAVQDYQVSLAEMLKLNMGWMLMTLDLEIRRMPTVEDELVVRTWSKGTKGALWQRDFRILATKAGAEEGTEAGKAEEIAVARTIWALVDTGKRKMLRPSAFPVPVEHYTEDSVGAFPAQVKAPEGTEWQEVYPYIVRYSGLDQYGHLNNARYGDLCCDVLELEEWRGIDLKHFRITYVQEATVGAEIGLQRAKLKEGCLAVRGWNGEAVCFEAELEWEAEESEGQHEGARKETL</sequence>
<evidence type="ECO:0000313" key="4">
    <source>
        <dbReference type="Proteomes" id="UP000367750"/>
    </source>
</evidence>
<dbReference type="GO" id="GO:0016790">
    <property type="term" value="F:thiolester hydrolase activity"/>
    <property type="evidence" value="ECO:0007669"/>
    <property type="project" value="InterPro"/>
</dbReference>
<dbReference type="InterPro" id="IPR049427">
    <property type="entry name" value="Acyl-ACP_TE_C"/>
</dbReference>
<keyword evidence="4" id="KW-1185">Reference proteome</keyword>
<dbReference type="GO" id="GO:0006633">
    <property type="term" value="P:fatty acid biosynthetic process"/>
    <property type="evidence" value="ECO:0007669"/>
    <property type="project" value="InterPro"/>
</dbReference>
<dbReference type="AlphaFoldDB" id="A0A5J5GBA4"/>
<dbReference type="Pfam" id="PF20791">
    <property type="entry name" value="Acyl-ACP_TE_C"/>
    <property type="match status" value="1"/>
</dbReference>
<dbReference type="InterPro" id="IPR002864">
    <property type="entry name" value="Acyl-ACP_thioesterase_NHD"/>
</dbReference>